<gene>
    <name evidence="16" type="primary">dinB</name>
    <name evidence="21" type="ORF">KGQ19_03070</name>
</gene>
<evidence type="ECO:0000256" key="17">
    <source>
        <dbReference type="SAM" id="MobiDB-lite"/>
    </source>
</evidence>
<feature type="domain" description="UmuC" evidence="18">
    <location>
        <begin position="7"/>
        <end position="196"/>
    </location>
</feature>
<keyword evidence="13 16" id="KW-0234">DNA repair</keyword>
<evidence type="ECO:0000313" key="22">
    <source>
        <dbReference type="Proteomes" id="UP000730482"/>
    </source>
</evidence>
<feature type="compositionally biased region" description="Low complexity" evidence="17">
    <location>
        <begin position="404"/>
        <end position="413"/>
    </location>
</feature>
<dbReference type="Pfam" id="PF21999">
    <property type="entry name" value="IMS_HHH_1"/>
    <property type="match status" value="1"/>
</dbReference>
<dbReference type="PANTHER" id="PTHR11076:SF33">
    <property type="entry name" value="DNA POLYMERASE KAPPA"/>
    <property type="match status" value="1"/>
</dbReference>
<evidence type="ECO:0000259" key="20">
    <source>
        <dbReference type="PROSITE" id="PS51729"/>
    </source>
</evidence>
<sequence length="661" mass="71119">MRSLPSILHVDLDAFYASVEQLHKPSLRGKPVVVGGIGNRGVVSTASYEARAFGVHSALATGIARRRAPNAAYLIPRFGAYQVYSERVMALMHELSPLVEPLSLDEAFIDISHLMEPIDRQSSRNATLKARQVADDLRTRIKDETGLTASIGAGSSKLIAKIASDAEKPDGLVIIEPGTEQTWLDPLPVRALWGVGPATAERLRKIGATTVAELRTLSHAELTAAVGASYGATLYAIARGQDDRDVSTDRELKSVSVEDTFAEDLLDPATITSHMDDLVTRLGSRIRKAGRSGRTITIKVRGHDFTTVSRSETTPNPTDDPAAIRAATHRMLPGAVAAATQLTPGVRLLGVGLTGLAEWAQLDLFSTEEDDDTLDFWDRDAETGPGDSDEDFDMPRGVVEGPVAPAAPAAPTAPAAPDPDPQPTQDPAPQPDPADITTPVPTVEGERSPRQFGPLPPGTRGAVETAQGERRFLPGQDVAHDEFGGGWVQGSGLGRVTVRFERPWTGSGRIKTLRSDDPALRLADAADVAREALELLAGRGPDDGISIGDMTDEPTKTEVVDNELEDRFEIWHGDRLAGFAAYRRRDDATVFVHTQIEPEFEGKGLASVLARRALDETVARGQAIIPVCPFIAAYLRKHPEYEEHVRWPAADSPAGDRSGEH</sequence>
<dbReference type="EMBL" id="JAAFYZ010000007">
    <property type="protein sequence ID" value="MBS2545841.1"/>
    <property type="molecule type" value="Genomic_DNA"/>
</dbReference>
<dbReference type="RefSeq" id="WP_212007498.1">
    <property type="nucleotide sequence ID" value="NZ_JAAFYZ010000007.1"/>
</dbReference>
<feature type="binding site" evidence="16">
    <location>
        <position position="105"/>
    </location>
    <ligand>
        <name>Mg(2+)</name>
        <dbReference type="ChEBI" id="CHEBI:18420"/>
    </ligand>
</feature>
<reference evidence="21 22" key="1">
    <citation type="submission" date="2020-02" db="EMBL/GenBank/DDBJ databases">
        <title>Acidophilic actinobacteria isolated from forest soil.</title>
        <authorList>
            <person name="Golinska P."/>
        </authorList>
    </citation>
    <scope>NUCLEOTIDE SEQUENCE [LARGE SCALE GENOMIC DNA]</scope>
    <source>
        <strain evidence="21 22">NL8</strain>
    </source>
</reference>
<organism evidence="21 22">
    <name type="scientific">Catenulispora pinistramenti</name>
    <dbReference type="NCBI Taxonomy" id="2705254"/>
    <lineage>
        <taxon>Bacteria</taxon>
        <taxon>Bacillati</taxon>
        <taxon>Actinomycetota</taxon>
        <taxon>Actinomycetes</taxon>
        <taxon>Catenulisporales</taxon>
        <taxon>Catenulisporaceae</taxon>
        <taxon>Catenulispora</taxon>
    </lineage>
</organism>
<comment type="catalytic activity">
    <reaction evidence="15 16">
        <text>DNA(n) + a 2'-deoxyribonucleoside 5'-triphosphate = DNA(n+1) + diphosphate</text>
        <dbReference type="Rhea" id="RHEA:22508"/>
        <dbReference type="Rhea" id="RHEA-COMP:17339"/>
        <dbReference type="Rhea" id="RHEA-COMP:17340"/>
        <dbReference type="ChEBI" id="CHEBI:33019"/>
        <dbReference type="ChEBI" id="CHEBI:61560"/>
        <dbReference type="ChEBI" id="CHEBI:173112"/>
        <dbReference type="EC" id="2.7.7.7"/>
    </reaction>
</comment>
<dbReference type="InterPro" id="IPR017961">
    <property type="entry name" value="DNA_pol_Y-fam_little_finger"/>
</dbReference>
<dbReference type="Proteomes" id="UP000730482">
    <property type="component" value="Unassembled WGS sequence"/>
</dbReference>
<feature type="region of interest" description="Disordered" evidence="17">
    <location>
        <begin position="376"/>
        <end position="463"/>
    </location>
</feature>
<keyword evidence="8 16" id="KW-0479">Metal-binding</keyword>
<dbReference type="Gene3D" id="3.30.70.270">
    <property type="match status" value="1"/>
</dbReference>
<evidence type="ECO:0000259" key="19">
    <source>
        <dbReference type="PROSITE" id="PS51186"/>
    </source>
</evidence>
<evidence type="ECO:0000256" key="12">
    <source>
        <dbReference type="ARBA" id="ARBA00023125"/>
    </source>
</evidence>
<keyword evidence="4 16" id="KW-0963">Cytoplasm</keyword>
<evidence type="ECO:0000256" key="7">
    <source>
        <dbReference type="ARBA" id="ARBA00022705"/>
    </source>
</evidence>
<dbReference type="SUPFAM" id="SSF55729">
    <property type="entry name" value="Acyl-CoA N-acyltransferases (Nat)"/>
    <property type="match status" value="1"/>
</dbReference>
<keyword evidence="9 16" id="KW-0227">DNA damage</keyword>
<feature type="domain" description="N-acetyltransferase" evidence="20">
    <location>
        <begin position="560"/>
        <end position="646"/>
    </location>
</feature>
<dbReference type="EC" id="2.7.7.7" evidence="16"/>
<dbReference type="InterPro" id="IPR000182">
    <property type="entry name" value="GNAT_dom"/>
</dbReference>
<dbReference type="HAMAP" id="MF_01113">
    <property type="entry name" value="DNApol_IV"/>
    <property type="match status" value="1"/>
</dbReference>
<evidence type="ECO:0000256" key="1">
    <source>
        <dbReference type="ARBA" id="ARBA00004496"/>
    </source>
</evidence>
<dbReference type="PANTHER" id="PTHR11076">
    <property type="entry name" value="DNA REPAIR POLYMERASE UMUC / TRANSFERASE FAMILY MEMBER"/>
    <property type="match status" value="1"/>
</dbReference>
<dbReference type="Gene3D" id="1.10.150.20">
    <property type="entry name" value="5' to 3' exonuclease, C-terminal subdomain"/>
    <property type="match status" value="1"/>
</dbReference>
<comment type="function">
    <text evidence="14 16">Poorly processive, error-prone DNA polymerase involved in untargeted mutagenesis. Copies undamaged DNA at stalled replication forks, which arise in vivo from mismatched or misaligned primer ends. These misaligned primers can be extended by PolIV. Exhibits no 3'-5' exonuclease (proofreading) activity. May be involved in translesional synthesis, in conjunction with the beta clamp from PolIII.</text>
</comment>
<evidence type="ECO:0000256" key="8">
    <source>
        <dbReference type="ARBA" id="ARBA00022723"/>
    </source>
</evidence>
<name>A0ABS5KKA5_9ACTN</name>
<keyword evidence="10 16" id="KW-0460">Magnesium</keyword>
<keyword evidence="22" id="KW-1185">Reference proteome</keyword>
<accession>A0ABS5KKA5</accession>
<comment type="cofactor">
    <cofactor evidence="16">
        <name>Mg(2+)</name>
        <dbReference type="ChEBI" id="CHEBI:18420"/>
    </cofactor>
    <text evidence="16">Binds 2 magnesium ions per subunit.</text>
</comment>
<dbReference type="Gene3D" id="3.40.630.30">
    <property type="match status" value="1"/>
</dbReference>
<comment type="caution">
    <text evidence="21">The sequence shown here is derived from an EMBL/GenBank/DDBJ whole genome shotgun (WGS) entry which is preliminary data.</text>
</comment>
<keyword evidence="7 16" id="KW-0235">DNA replication</keyword>
<dbReference type="InterPro" id="IPR016181">
    <property type="entry name" value="Acyl_CoA_acyltransferase"/>
</dbReference>
<dbReference type="SUPFAM" id="SSF100879">
    <property type="entry name" value="Lesion bypass DNA polymerase (Y-family), little finger domain"/>
    <property type="match status" value="1"/>
</dbReference>
<keyword evidence="11 16" id="KW-0239">DNA-directed DNA polymerase</keyword>
<dbReference type="InterPro" id="IPR053848">
    <property type="entry name" value="IMS_HHH_1"/>
</dbReference>
<dbReference type="GO" id="GO:0003887">
    <property type="term" value="F:DNA-directed DNA polymerase activity"/>
    <property type="evidence" value="ECO:0007669"/>
    <property type="project" value="UniProtKB-EC"/>
</dbReference>
<dbReference type="PROSITE" id="PS50173">
    <property type="entry name" value="UMUC"/>
    <property type="match status" value="1"/>
</dbReference>
<feature type="binding site" evidence="16">
    <location>
        <position position="11"/>
    </location>
    <ligand>
        <name>Mg(2+)</name>
        <dbReference type="ChEBI" id="CHEBI:18420"/>
    </ligand>
</feature>
<evidence type="ECO:0000256" key="16">
    <source>
        <dbReference type="HAMAP-Rule" id="MF_01113"/>
    </source>
</evidence>
<dbReference type="InterPro" id="IPR036775">
    <property type="entry name" value="DNA_pol_Y-fam_lit_finger_sf"/>
</dbReference>
<feature type="site" description="Substrate discrimination" evidence="16">
    <location>
        <position position="16"/>
    </location>
</feature>
<evidence type="ECO:0000256" key="10">
    <source>
        <dbReference type="ARBA" id="ARBA00022842"/>
    </source>
</evidence>
<dbReference type="InterPro" id="IPR001126">
    <property type="entry name" value="UmuC"/>
</dbReference>
<evidence type="ECO:0000256" key="5">
    <source>
        <dbReference type="ARBA" id="ARBA00022679"/>
    </source>
</evidence>
<dbReference type="InterPro" id="IPR022880">
    <property type="entry name" value="DNApol_IV"/>
</dbReference>
<evidence type="ECO:0000256" key="15">
    <source>
        <dbReference type="ARBA" id="ARBA00049244"/>
    </source>
</evidence>
<evidence type="ECO:0000259" key="18">
    <source>
        <dbReference type="PROSITE" id="PS50173"/>
    </source>
</evidence>
<dbReference type="Gene3D" id="3.40.1170.60">
    <property type="match status" value="1"/>
</dbReference>
<dbReference type="Gene3D" id="3.30.1490.100">
    <property type="entry name" value="DNA polymerase, Y-family, little finger domain"/>
    <property type="match status" value="1"/>
</dbReference>
<comment type="subcellular location">
    <subcellularLocation>
        <location evidence="1 16">Cytoplasm</location>
    </subcellularLocation>
</comment>
<evidence type="ECO:0000256" key="6">
    <source>
        <dbReference type="ARBA" id="ARBA00022695"/>
    </source>
</evidence>
<evidence type="ECO:0000256" key="4">
    <source>
        <dbReference type="ARBA" id="ARBA00022490"/>
    </source>
</evidence>
<comment type="similarity">
    <text evidence="2 16">Belongs to the DNA polymerase type-Y family.</text>
</comment>
<feature type="compositionally biased region" description="Pro residues" evidence="17">
    <location>
        <begin position="414"/>
        <end position="432"/>
    </location>
</feature>
<dbReference type="Pfam" id="PF14542">
    <property type="entry name" value="Acetyltransf_CG"/>
    <property type="match status" value="1"/>
</dbReference>
<dbReference type="Pfam" id="PF11799">
    <property type="entry name" value="IMS_C"/>
    <property type="match status" value="1"/>
</dbReference>
<dbReference type="NCBIfam" id="NF002677">
    <property type="entry name" value="PRK02406.1"/>
    <property type="match status" value="1"/>
</dbReference>
<proteinExistence type="inferred from homology"/>
<evidence type="ECO:0000256" key="9">
    <source>
        <dbReference type="ARBA" id="ARBA00022763"/>
    </source>
</evidence>
<evidence type="ECO:0000313" key="21">
    <source>
        <dbReference type="EMBL" id="MBS2545841.1"/>
    </source>
</evidence>
<dbReference type="InterPro" id="IPR043128">
    <property type="entry name" value="Rev_trsase/Diguanyl_cyclase"/>
</dbReference>
<dbReference type="CDD" id="cd03586">
    <property type="entry name" value="PolY_Pol_IV_kappa"/>
    <property type="match status" value="1"/>
</dbReference>
<keyword evidence="6 16" id="KW-0548">Nucleotidyltransferase</keyword>
<evidence type="ECO:0000256" key="3">
    <source>
        <dbReference type="ARBA" id="ARBA00022457"/>
    </source>
</evidence>
<evidence type="ECO:0000256" key="11">
    <source>
        <dbReference type="ARBA" id="ARBA00022932"/>
    </source>
</evidence>
<comment type="subunit">
    <text evidence="16">Monomer.</text>
</comment>
<feature type="domain" description="N-acetyltransferase" evidence="19">
    <location>
        <begin position="511"/>
        <end position="661"/>
    </location>
</feature>
<dbReference type="CDD" id="cd04301">
    <property type="entry name" value="NAT_SF"/>
    <property type="match status" value="1"/>
</dbReference>
<keyword evidence="5 16" id="KW-0808">Transferase</keyword>
<evidence type="ECO:0000256" key="13">
    <source>
        <dbReference type="ARBA" id="ARBA00023204"/>
    </source>
</evidence>
<dbReference type="PROSITE" id="PS51186">
    <property type="entry name" value="GNAT"/>
    <property type="match status" value="1"/>
</dbReference>
<dbReference type="InterPro" id="IPR050116">
    <property type="entry name" value="DNA_polymerase-Y"/>
</dbReference>
<dbReference type="InterPro" id="IPR031165">
    <property type="entry name" value="GNAT_YJDJ"/>
</dbReference>
<dbReference type="PROSITE" id="PS51729">
    <property type="entry name" value="GNAT_YJDJ"/>
    <property type="match status" value="1"/>
</dbReference>
<dbReference type="Pfam" id="PF00817">
    <property type="entry name" value="IMS"/>
    <property type="match status" value="1"/>
</dbReference>
<dbReference type="NCBIfam" id="NF002882">
    <property type="entry name" value="PRK03348.1"/>
    <property type="match status" value="1"/>
</dbReference>
<evidence type="ECO:0000256" key="14">
    <source>
        <dbReference type="ARBA" id="ARBA00025589"/>
    </source>
</evidence>
<keyword evidence="3 16" id="KW-0515">Mutator protein</keyword>
<feature type="active site" evidence="16">
    <location>
        <position position="106"/>
    </location>
</feature>
<keyword evidence="12 16" id="KW-0238">DNA-binding</keyword>
<evidence type="ECO:0000256" key="2">
    <source>
        <dbReference type="ARBA" id="ARBA00010945"/>
    </source>
</evidence>
<dbReference type="SUPFAM" id="SSF56672">
    <property type="entry name" value="DNA/RNA polymerases"/>
    <property type="match status" value="1"/>
</dbReference>
<dbReference type="InterPro" id="IPR043502">
    <property type="entry name" value="DNA/RNA_pol_sf"/>
</dbReference>
<protein>
    <recommendedName>
        <fullName evidence="16">DNA polymerase IV</fullName>
        <shortName evidence="16">Pol IV</shortName>
        <ecNumber evidence="16">2.7.7.7</ecNumber>
    </recommendedName>
</protein>